<name>Q8WMB8_SAGOS</name>
<sequence length="92" mass="9982">LVIPPDYPTQAPRSCAWLTCTPIGISLPCTSGAFHHIHLLQRSPRESSLFNPKTSSLTSWSLRASLLLPTQGQVSHFPVILSAGMSCPPFIL</sequence>
<reference evidence="1" key="1">
    <citation type="submission" date="1998-11" db="EMBL/GenBank/DDBJ databases">
        <title>Papillomaviruses cause genital warts in small cetaceans from Peru.</title>
        <authorList>
            <person name="Cassonnet P."/>
            <person name="Van Bressem M.F."/>
            <person name="Orth G."/>
        </authorList>
    </citation>
    <scope>NUCLEOTIDE SEQUENCE</scope>
    <source>
        <strain evidence="1">Genital slit DNA</strain>
    </source>
</reference>
<accession>Q8WMB8</accession>
<evidence type="ECO:0000313" key="1">
    <source>
        <dbReference type="EMBL" id="CAC79617.1"/>
    </source>
</evidence>
<feature type="non-terminal residue" evidence="1">
    <location>
        <position position="1"/>
    </location>
</feature>
<protein>
    <submittedName>
        <fullName evidence="1">Uncharacterized protein</fullName>
    </submittedName>
</protein>
<feature type="non-terminal residue" evidence="1">
    <location>
        <position position="92"/>
    </location>
</feature>
<dbReference type="EMBL" id="AJ012648">
    <property type="protein sequence ID" value="CAC79617.1"/>
    <property type="molecule type" value="Genomic_DNA"/>
</dbReference>
<organism evidence="1">
    <name type="scientific">Sagmatias obscurus</name>
    <name type="common">Dusky dolphin</name>
    <name type="synonym">Lagenorhynchus obscurus</name>
    <dbReference type="NCBI Taxonomy" id="3371156"/>
    <lineage>
        <taxon>Eukaryota</taxon>
        <taxon>Metazoa</taxon>
        <taxon>Chordata</taxon>
        <taxon>Craniata</taxon>
        <taxon>Vertebrata</taxon>
        <taxon>Euteleostomi</taxon>
        <taxon>Mammalia</taxon>
        <taxon>Eutheria</taxon>
        <taxon>Laurasiatheria</taxon>
        <taxon>Artiodactyla</taxon>
        <taxon>Whippomorpha</taxon>
        <taxon>Cetacea</taxon>
        <taxon>Odontoceti</taxon>
        <taxon>Delphinidae</taxon>
        <taxon>Sagmatias</taxon>
    </lineage>
</organism>
<proteinExistence type="predicted"/>
<dbReference type="AlphaFoldDB" id="Q8WMB8"/>